<dbReference type="Proteomes" id="UP001596447">
    <property type="component" value="Unassembled WGS sequence"/>
</dbReference>
<reference evidence="2 3" key="1">
    <citation type="journal article" date="2019" name="Int. J. Syst. Evol. Microbiol.">
        <title>The Global Catalogue of Microorganisms (GCM) 10K type strain sequencing project: providing services to taxonomists for standard genome sequencing and annotation.</title>
        <authorList>
            <consortium name="The Broad Institute Genomics Platform"/>
            <consortium name="The Broad Institute Genome Sequencing Center for Infectious Disease"/>
            <person name="Wu L."/>
            <person name="Ma J."/>
        </authorList>
    </citation>
    <scope>NUCLEOTIDE SEQUENCE [LARGE SCALE GENOMIC DNA]</scope>
    <source>
        <strain evidence="2 3">XZGYJ-43</strain>
    </source>
</reference>
<proteinExistence type="predicted"/>
<evidence type="ECO:0000313" key="2">
    <source>
        <dbReference type="EMBL" id="MFC7199870.1"/>
    </source>
</evidence>
<evidence type="ECO:0000256" key="1">
    <source>
        <dbReference type="SAM" id="Phobius"/>
    </source>
</evidence>
<keyword evidence="3" id="KW-1185">Reference proteome</keyword>
<dbReference type="EMBL" id="JBHTAR010000011">
    <property type="protein sequence ID" value="MFC7199870.1"/>
    <property type="molecule type" value="Genomic_DNA"/>
</dbReference>
<accession>A0ABD5Z4G3</accession>
<organism evidence="2 3">
    <name type="scientific">Halospeciosus flavus</name>
    <dbReference type="NCBI Taxonomy" id="3032283"/>
    <lineage>
        <taxon>Archaea</taxon>
        <taxon>Methanobacteriati</taxon>
        <taxon>Methanobacteriota</taxon>
        <taxon>Stenosarchaea group</taxon>
        <taxon>Halobacteria</taxon>
        <taxon>Halobacteriales</taxon>
        <taxon>Halobacteriaceae</taxon>
        <taxon>Halospeciosus</taxon>
    </lineage>
</organism>
<keyword evidence="1" id="KW-0472">Membrane</keyword>
<feature type="transmembrane region" description="Helical" evidence="1">
    <location>
        <begin position="12"/>
        <end position="31"/>
    </location>
</feature>
<protein>
    <submittedName>
        <fullName evidence="2">Uncharacterized protein</fullName>
    </submittedName>
</protein>
<keyword evidence="1" id="KW-1133">Transmembrane helix</keyword>
<feature type="transmembrane region" description="Helical" evidence="1">
    <location>
        <begin position="73"/>
        <end position="96"/>
    </location>
</feature>
<gene>
    <name evidence="2" type="ORF">ACFQJ9_10705</name>
</gene>
<evidence type="ECO:0000313" key="3">
    <source>
        <dbReference type="Proteomes" id="UP001596447"/>
    </source>
</evidence>
<dbReference type="AlphaFoldDB" id="A0ABD5Z4G3"/>
<name>A0ABD5Z4G3_9EURY</name>
<dbReference type="RefSeq" id="WP_279529793.1">
    <property type="nucleotide sequence ID" value="NZ_CP122312.1"/>
</dbReference>
<sequence length="120" mass="12807">MAEEGPLSERVAVLVSAVVGFAVAIGVTWYVSGPADTFYEAIFRIGPTVEGGGVGADFVVGNTMPSLKLLIDVIHFVDFAMGFFILLMLFIHWGAFRRLAARMQPPAGEETVATDGGENQ</sequence>
<keyword evidence="1" id="KW-0812">Transmembrane</keyword>
<comment type="caution">
    <text evidence="2">The sequence shown here is derived from an EMBL/GenBank/DDBJ whole genome shotgun (WGS) entry which is preliminary data.</text>
</comment>